<dbReference type="AlphaFoldDB" id="A0A803Q1F9"/>
<dbReference type="Gramene" id="evm.model.07.1135">
    <property type="protein sequence ID" value="cds.evm.model.07.1135"/>
    <property type="gene ID" value="evm.TU.07.1135"/>
</dbReference>
<accession>A0A803Q1F9</accession>
<reference evidence="2" key="2">
    <citation type="submission" date="2021-03" db="UniProtKB">
        <authorList>
            <consortium name="EnsemblPlants"/>
        </authorList>
    </citation>
    <scope>IDENTIFICATION</scope>
</reference>
<dbReference type="Proteomes" id="UP000596661">
    <property type="component" value="Chromosome 7"/>
</dbReference>
<organism evidence="2 3">
    <name type="scientific">Cannabis sativa</name>
    <name type="common">Hemp</name>
    <name type="synonym">Marijuana</name>
    <dbReference type="NCBI Taxonomy" id="3483"/>
    <lineage>
        <taxon>Eukaryota</taxon>
        <taxon>Viridiplantae</taxon>
        <taxon>Streptophyta</taxon>
        <taxon>Embryophyta</taxon>
        <taxon>Tracheophyta</taxon>
        <taxon>Spermatophyta</taxon>
        <taxon>Magnoliopsida</taxon>
        <taxon>eudicotyledons</taxon>
        <taxon>Gunneridae</taxon>
        <taxon>Pentapetalae</taxon>
        <taxon>rosids</taxon>
        <taxon>fabids</taxon>
        <taxon>Rosales</taxon>
        <taxon>Cannabaceae</taxon>
        <taxon>Cannabis</taxon>
    </lineage>
</organism>
<evidence type="ECO:0000313" key="2">
    <source>
        <dbReference type="EnsemblPlants" id="cds.evm.model.07.1135"/>
    </source>
</evidence>
<feature type="region of interest" description="Disordered" evidence="1">
    <location>
        <begin position="61"/>
        <end position="80"/>
    </location>
</feature>
<dbReference type="EnsemblPlants" id="evm.model.07.1135">
    <property type="protein sequence ID" value="cds.evm.model.07.1135"/>
    <property type="gene ID" value="evm.TU.07.1135"/>
</dbReference>
<dbReference type="EMBL" id="UZAU01000655">
    <property type="status" value="NOT_ANNOTATED_CDS"/>
    <property type="molecule type" value="Genomic_DNA"/>
</dbReference>
<proteinExistence type="predicted"/>
<name>A0A803Q1F9_CANSA</name>
<evidence type="ECO:0000256" key="1">
    <source>
        <dbReference type="SAM" id="MobiDB-lite"/>
    </source>
</evidence>
<protein>
    <submittedName>
        <fullName evidence="2">Uncharacterized protein</fullName>
    </submittedName>
</protein>
<reference evidence="2" key="1">
    <citation type="submission" date="2018-11" db="EMBL/GenBank/DDBJ databases">
        <authorList>
            <person name="Grassa J C."/>
        </authorList>
    </citation>
    <scope>NUCLEOTIDE SEQUENCE [LARGE SCALE GENOMIC DNA]</scope>
</reference>
<evidence type="ECO:0000313" key="3">
    <source>
        <dbReference type="Proteomes" id="UP000596661"/>
    </source>
</evidence>
<keyword evidence="3" id="KW-1185">Reference proteome</keyword>
<sequence length="157" mass="17858">MKRNYDKKTFLDLIFGFYTIDYNMVSWQAVYGRTPPTIPSYTRGTTTIQAVEDDLLTRDQMSQAAETKSPKSTTSIAVSTVSKAQTVGPIEMDPKEVHEGISNWERDANQQKELNQAQVDGEEDENIAAANGEARNIKEHVKPNWLRDYVMRMGCYE</sequence>